<dbReference type="PANTHER" id="PTHR43648">
    <property type="entry name" value="ELECTRON TRANSFER FLAVOPROTEIN BETA SUBUNIT LYSINE METHYLTRANSFERASE"/>
    <property type="match status" value="1"/>
</dbReference>
<dbReference type="InterPro" id="IPR029063">
    <property type="entry name" value="SAM-dependent_MTases_sf"/>
</dbReference>
<dbReference type="Proteomes" id="UP000228987">
    <property type="component" value="Unassembled WGS sequence"/>
</dbReference>
<evidence type="ECO:0000256" key="2">
    <source>
        <dbReference type="ARBA" id="ARBA00022679"/>
    </source>
</evidence>
<reference evidence="5" key="1">
    <citation type="submission" date="2017-08" db="EMBL/GenBank/DDBJ databases">
        <title>A dynamic microbial community with high functional redundancy inhabits the cold, oxic subseafloor aquifer.</title>
        <authorList>
            <person name="Tully B.J."/>
            <person name="Wheat C.G."/>
            <person name="Glazer B.T."/>
            <person name="Huber J.A."/>
        </authorList>
    </citation>
    <scope>NUCLEOTIDE SEQUENCE [LARGE SCALE GENOMIC DNA]</scope>
</reference>
<gene>
    <name evidence="4" type="ORF">COA71_08825</name>
</gene>
<sequence length="184" mass="20776">MAVKTLLDLNNDPEIHGHKIWHSSFFIIDYLDVNPPKNKSRIMEVGCGWGILSIYCAKTFNAKVTGVDADKNVFHFLKLHAKANGVKVKKNISRYEDLKRNTLGKQDLIVGGDICFWKELIEPLYKMINKAVKAGVPRIIIADPGRPPFLKLAKCCVKKFDAKLIEVNVNEPKAKDGYLLIIEN</sequence>
<evidence type="ECO:0000313" key="4">
    <source>
        <dbReference type="EMBL" id="PCJ41233.1"/>
    </source>
</evidence>
<keyword evidence="1 4" id="KW-0489">Methyltransferase</keyword>
<proteinExistence type="predicted"/>
<accession>A0A2A5CBS6</accession>
<dbReference type="EMBL" id="NVWI01000006">
    <property type="protein sequence ID" value="PCJ41233.1"/>
    <property type="molecule type" value="Genomic_DNA"/>
</dbReference>
<dbReference type="CDD" id="cd02440">
    <property type="entry name" value="AdoMet_MTases"/>
    <property type="match status" value="1"/>
</dbReference>
<dbReference type="Pfam" id="PF13649">
    <property type="entry name" value="Methyltransf_25"/>
    <property type="match status" value="1"/>
</dbReference>
<dbReference type="SUPFAM" id="SSF53335">
    <property type="entry name" value="S-adenosyl-L-methionine-dependent methyltransferases"/>
    <property type="match status" value="1"/>
</dbReference>
<evidence type="ECO:0000259" key="3">
    <source>
        <dbReference type="Pfam" id="PF13649"/>
    </source>
</evidence>
<dbReference type="GO" id="GO:0032259">
    <property type="term" value="P:methylation"/>
    <property type="evidence" value="ECO:0007669"/>
    <property type="project" value="UniProtKB-KW"/>
</dbReference>
<dbReference type="InterPro" id="IPR050078">
    <property type="entry name" value="Ribosomal_L11_MeTrfase_PrmA"/>
</dbReference>
<dbReference type="PANTHER" id="PTHR43648:SF1">
    <property type="entry name" value="ELECTRON TRANSFER FLAVOPROTEIN BETA SUBUNIT LYSINE METHYLTRANSFERASE"/>
    <property type="match status" value="1"/>
</dbReference>
<evidence type="ECO:0000256" key="1">
    <source>
        <dbReference type="ARBA" id="ARBA00022603"/>
    </source>
</evidence>
<evidence type="ECO:0000313" key="5">
    <source>
        <dbReference type="Proteomes" id="UP000228987"/>
    </source>
</evidence>
<dbReference type="Gene3D" id="3.40.50.150">
    <property type="entry name" value="Vaccinia Virus protein VP39"/>
    <property type="match status" value="1"/>
</dbReference>
<dbReference type="AlphaFoldDB" id="A0A2A5CBS6"/>
<feature type="domain" description="Methyltransferase" evidence="3">
    <location>
        <begin position="42"/>
        <end position="134"/>
    </location>
</feature>
<dbReference type="GO" id="GO:0016279">
    <property type="term" value="F:protein-lysine N-methyltransferase activity"/>
    <property type="evidence" value="ECO:0007669"/>
    <property type="project" value="TreeGrafter"/>
</dbReference>
<comment type="caution">
    <text evidence="4">The sequence shown here is derived from an EMBL/GenBank/DDBJ whole genome shotgun (WGS) entry which is preliminary data.</text>
</comment>
<organism evidence="4 5">
    <name type="scientific">SAR86 cluster bacterium</name>
    <dbReference type="NCBI Taxonomy" id="2030880"/>
    <lineage>
        <taxon>Bacteria</taxon>
        <taxon>Pseudomonadati</taxon>
        <taxon>Pseudomonadota</taxon>
        <taxon>Gammaproteobacteria</taxon>
        <taxon>SAR86 cluster</taxon>
    </lineage>
</organism>
<name>A0A2A5CBS6_9GAMM</name>
<keyword evidence="2 4" id="KW-0808">Transferase</keyword>
<dbReference type="InterPro" id="IPR041698">
    <property type="entry name" value="Methyltransf_25"/>
</dbReference>
<protein>
    <submittedName>
        <fullName evidence="4">Methyltransferase</fullName>
    </submittedName>
</protein>